<feature type="region of interest" description="Disordered" evidence="1">
    <location>
        <begin position="597"/>
        <end position="646"/>
    </location>
</feature>
<dbReference type="PANTHER" id="PTHR37576">
    <property type="entry name" value="DEFECT AT LOW TEMPERATURE PROTEIN 1"/>
    <property type="match status" value="1"/>
</dbReference>
<feature type="transmembrane region" description="Helical" evidence="2">
    <location>
        <begin position="132"/>
        <end position="149"/>
    </location>
</feature>
<keyword evidence="2" id="KW-0472">Membrane</keyword>
<name>A0A9P9J178_9PLEO</name>
<feature type="transmembrane region" description="Helical" evidence="2">
    <location>
        <begin position="34"/>
        <end position="56"/>
    </location>
</feature>
<gene>
    <name evidence="3" type="ORF">B0J11DRAFT_14670</name>
</gene>
<evidence type="ECO:0000313" key="3">
    <source>
        <dbReference type="EMBL" id="KAH7138410.1"/>
    </source>
</evidence>
<evidence type="ECO:0000313" key="4">
    <source>
        <dbReference type="Proteomes" id="UP000700596"/>
    </source>
</evidence>
<organism evidence="3 4">
    <name type="scientific">Dendryphion nanum</name>
    <dbReference type="NCBI Taxonomy" id="256645"/>
    <lineage>
        <taxon>Eukaryota</taxon>
        <taxon>Fungi</taxon>
        <taxon>Dikarya</taxon>
        <taxon>Ascomycota</taxon>
        <taxon>Pezizomycotina</taxon>
        <taxon>Dothideomycetes</taxon>
        <taxon>Pleosporomycetidae</taxon>
        <taxon>Pleosporales</taxon>
        <taxon>Torulaceae</taxon>
        <taxon>Dendryphion</taxon>
    </lineage>
</organism>
<dbReference type="Pfam" id="PF11374">
    <property type="entry name" value="DUF3176"/>
    <property type="match status" value="1"/>
</dbReference>
<accession>A0A9P9J178</accession>
<comment type="caution">
    <text evidence="3">The sequence shown here is derived from an EMBL/GenBank/DDBJ whole genome shotgun (WGS) entry which is preliminary data.</text>
</comment>
<dbReference type="InterPro" id="IPR021514">
    <property type="entry name" value="DUF3176"/>
</dbReference>
<keyword evidence="2" id="KW-1133">Transmembrane helix</keyword>
<evidence type="ECO:0000256" key="2">
    <source>
        <dbReference type="SAM" id="Phobius"/>
    </source>
</evidence>
<feature type="transmembrane region" description="Helical" evidence="2">
    <location>
        <begin position="463"/>
        <end position="488"/>
    </location>
</feature>
<feature type="transmembrane region" description="Helical" evidence="2">
    <location>
        <begin position="76"/>
        <end position="98"/>
    </location>
</feature>
<dbReference type="OrthoDB" id="5357734at2759"/>
<sequence length="646" mass="70739">MVDTSFNSLPGRRGKSKPGTRTAAPKKGNQSTTIYVIFSLLALLVACVISTITILVKSHKTVTDSWRLRPAILVSVISSVFIISLGALFATGVTIAWWRSLAQGTTLKRLHYVSAGALPSGFYSALRAGGPARTVMLTAFIILLVRLAVGPFSQRATRVEANTVERDVEMKVRLANQIPDGWFGVWETFASRGTRASQQMFKQANLTTLNDDGYFCAGNGTCTGSATGSGFNYRCTSESTQINLLDPNNVNRLIFDINFGITWESKQPLFTVNTTHISSIDENCTGTLTTEICQLMTATVRYPITIENNIIHPEIDTFLDNPNVVANFTTPGDEIPTKETITKPIGSLLGLYIGCSIFRSNATLYAKSTTGVTYSSGSGDGQNFYWPNIYVDTSDATNSSNYKGKSKEICPLLWESPMRPMLRYIFDFTFRSAFAAAAGEGDKHLQRFPAVYRGTELWFMTDFAWLGVTVGIMVLGIFAAGVLLWGFWELGRYVTLAPVETAKALGAPVLKDAGGAHEADEIVDVIGREHVQYRGGELVCNGRTYATGARSLPSNMDEEERGDGDSKSILRNRTGVKEVAGFERRDGYKTVEVRDEDESMDLGGLGSRGREEGIREDVQMRLMPGGENAQGIPSAQRHGGQEEHWR</sequence>
<feature type="region of interest" description="Disordered" evidence="1">
    <location>
        <begin position="549"/>
        <end position="568"/>
    </location>
</feature>
<keyword evidence="4" id="KW-1185">Reference proteome</keyword>
<evidence type="ECO:0000256" key="1">
    <source>
        <dbReference type="SAM" id="MobiDB-lite"/>
    </source>
</evidence>
<dbReference type="Proteomes" id="UP000700596">
    <property type="component" value="Unassembled WGS sequence"/>
</dbReference>
<feature type="region of interest" description="Disordered" evidence="1">
    <location>
        <begin position="1"/>
        <end position="27"/>
    </location>
</feature>
<reference evidence="3" key="1">
    <citation type="journal article" date="2021" name="Nat. Commun.">
        <title>Genetic determinants of endophytism in the Arabidopsis root mycobiome.</title>
        <authorList>
            <person name="Mesny F."/>
            <person name="Miyauchi S."/>
            <person name="Thiergart T."/>
            <person name="Pickel B."/>
            <person name="Atanasova L."/>
            <person name="Karlsson M."/>
            <person name="Huettel B."/>
            <person name="Barry K.W."/>
            <person name="Haridas S."/>
            <person name="Chen C."/>
            <person name="Bauer D."/>
            <person name="Andreopoulos W."/>
            <person name="Pangilinan J."/>
            <person name="LaButti K."/>
            <person name="Riley R."/>
            <person name="Lipzen A."/>
            <person name="Clum A."/>
            <person name="Drula E."/>
            <person name="Henrissat B."/>
            <person name="Kohler A."/>
            <person name="Grigoriev I.V."/>
            <person name="Martin F.M."/>
            <person name="Hacquard S."/>
        </authorList>
    </citation>
    <scope>NUCLEOTIDE SEQUENCE</scope>
    <source>
        <strain evidence="3">MPI-CAGE-CH-0243</strain>
    </source>
</reference>
<feature type="compositionally biased region" description="Basic and acidic residues" evidence="1">
    <location>
        <begin position="608"/>
        <end position="619"/>
    </location>
</feature>
<protein>
    <submittedName>
        <fullName evidence="3">Uncharacterized protein</fullName>
    </submittedName>
</protein>
<proteinExistence type="predicted"/>
<dbReference type="PANTHER" id="PTHR37576:SF2">
    <property type="entry name" value="DEFECT AT LOW TEMPERATURE PROTEIN 1"/>
    <property type="match status" value="1"/>
</dbReference>
<dbReference type="EMBL" id="JAGMWT010000001">
    <property type="protein sequence ID" value="KAH7138410.1"/>
    <property type="molecule type" value="Genomic_DNA"/>
</dbReference>
<dbReference type="AlphaFoldDB" id="A0A9P9J178"/>
<keyword evidence="2" id="KW-0812">Transmembrane</keyword>